<proteinExistence type="predicted"/>
<accession>A0AAW1HSK9</accession>
<name>A0AAW1HSK9_POPJA</name>
<feature type="compositionally biased region" description="Basic residues" evidence="1">
    <location>
        <begin position="83"/>
        <end position="94"/>
    </location>
</feature>
<reference evidence="2 3" key="1">
    <citation type="journal article" date="2024" name="BMC Genomics">
        <title>De novo assembly and annotation of Popillia japonica's genome with initial clues to its potential as an invasive pest.</title>
        <authorList>
            <person name="Cucini C."/>
            <person name="Boschi S."/>
            <person name="Funari R."/>
            <person name="Cardaioli E."/>
            <person name="Iannotti N."/>
            <person name="Marturano G."/>
            <person name="Paoli F."/>
            <person name="Bruttini M."/>
            <person name="Carapelli A."/>
            <person name="Frati F."/>
            <person name="Nardi F."/>
        </authorList>
    </citation>
    <scope>NUCLEOTIDE SEQUENCE [LARGE SCALE GENOMIC DNA]</scope>
    <source>
        <strain evidence="2">DMR45628</strain>
    </source>
</reference>
<evidence type="ECO:0000313" key="2">
    <source>
        <dbReference type="EMBL" id="KAK9679248.1"/>
    </source>
</evidence>
<feature type="non-terminal residue" evidence="2">
    <location>
        <position position="144"/>
    </location>
</feature>
<keyword evidence="3" id="KW-1185">Reference proteome</keyword>
<feature type="compositionally biased region" description="Basic and acidic residues" evidence="1">
    <location>
        <begin position="45"/>
        <end position="58"/>
    </location>
</feature>
<dbReference type="EMBL" id="JASPKY010001057">
    <property type="protein sequence ID" value="KAK9679248.1"/>
    <property type="molecule type" value="Genomic_DNA"/>
</dbReference>
<dbReference type="AlphaFoldDB" id="A0AAW1HSK9"/>
<comment type="caution">
    <text evidence="2">The sequence shown here is derived from an EMBL/GenBank/DDBJ whole genome shotgun (WGS) entry which is preliminary data.</text>
</comment>
<feature type="compositionally biased region" description="Basic and acidic residues" evidence="1">
    <location>
        <begin position="14"/>
        <end position="27"/>
    </location>
</feature>
<protein>
    <submittedName>
        <fullName evidence="2">Uncharacterized protein</fullName>
    </submittedName>
</protein>
<organism evidence="2 3">
    <name type="scientific">Popillia japonica</name>
    <name type="common">Japanese beetle</name>
    <dbReference type="NCBI Taxonomy" id="7064"/>
    <lineage>
        <taxon>Eukaryota</taxon>
        <taxon>Metazoa</taxon>
        <taxon>Ecdysozoa</taxon>
        <taxon>Arthropoda</taxon>
        <taxon>Hexapoda</taxon>
        <taxon>Insecta</taxon>
        <taxon>Pterygota</taxon>
        <taxon>Neoptera</taxon>
        <taxon>Endopterygota</taxon>
        <taxon>Coleoptera</taxon>
        <taxon>Polyphaga</taxon>
        <taxon>Scarabaeiformia</taxon>
        <taxon>Scarabaeidae</taxon>
        <taxon>Rutelinae</taxon>
        <taxon>Popillia</taxon>
    </lineage>
</organism>
<dbReference type="Proteomes" id="UP001458880">
    <property type="component" value="Unassembled WGS sequence"/>
</dbReference>
<feature type="region of interest" description="Disordered" evidence="1">
    <location>
        <begin position="1"/>
        <end position="127"/>
    </location>
</feature>
<gene>
    <name evidence="2" type="ORF">QE152_g40177</name>
</gene>
<sequence>MAANIEDSMDTEEGTTRLDVAQKRRLEEDLDLPSTSGSEGEPEEGTTRLDVAQKRRLEEDLDLPSTSGSEGEPDGEEWTEAKARKRANLKKKRVASAEELPTNGGQPTAVKSPKAGAQSKARDEAANVNGNLLRAWLDLDDEFN</sequence>
<evidence type="ECO:0000256" key="1">
    <source>
        <dbReference type="SAM" id="MobiDB-lite"/>
    </source>
</evidence>
<evidence type="ECO:0000313" key="3">
    <source>
        <dbReference type="Proteomes" id="UP001458880"/>
    </source>
</evidence>